<dbReference type="EC" id="7.2.2.14" evidence="4"/>
<proteinExistence type="inferred from homology"/>
<gene>
    <name evidence="20" type="ORF">AWN73_01210</name>
</gene>
<evidence type="ECO:0000256" key="13">
    <source>
        <dbReference type="ARBA" id="ARBA00022967"/>
    </source>
</evidence>
<dbReference type="GO" id="GO:0016887">
    <property type="term" value="F:ATP hydrolysis activity"/>
    <property type="evidence" value="ECO:0007669"/>
    <property type="project" value="InterPro"/>
</dbReference>
<evidence type="ECO:0000256" key="14">
    <source>
        <dbReference type="ARBA" id="ARBA00022989"/>
    </source>
</evidence>
<evidence type="ECO:0000313" key="21">
    <source>
        <dbReference type="Proteomes" id="UP000238081"/>
    </source>
</evidence>
<feature type="transmembrane region" description="Helical" evidence="18">
    <location>
        <begin position="823"/>
        <end position="845"/>
    </location>
</feature>
<evidence type="ECO:0000256" key="16">
    <source>
        <dbReference type="ARBA" id="ARBA00029806"/>
    </source>
</evidence>
<dbReference type="Pfam" id="PF00689">
    <property type="entry name" value="Cation_ATPase_C"/>
    <property type="match status" value="1"/>
</dbReference>
<feature type="domain" description="Cation-transporting P-type ATPase N-terminal" evidence="19">
    <location>
        <begin position="13"/>
        <end position="86"/>
    </location>
</feature>
<feature type="transmembrane region" description="Helical" evidence="18">
    <location>
        <begin position="786"/>
        <end position="811"/>
    </location>
</feature>
<dbReference type="InterPro" id="IPR023214">
    <property type="entry name" value="HAD_sf"/>
</dbReference>
<keyword evidence="6" id="KW-1003">Cell membrane</keyword>
<dbReference type="SUPFAM" id="SSF81665">
    <property type="entry name" value="Calcium ATPase, transmembrane domain M"/>
    <property type="match status" value="1"/>
</dbReference>
<evidence type="ECO:0000256" key="12">
    <source>
        <dbReference type="ARBA" id="ARBA00022842"/>
    </source>
</evidence>
<comment type="caution">
    <text evidence="20">The sequence shown here is derived from an EMBL/GenBank/DDBJ whole genome shotgun (WGS) entry which is preliminary data.</text>
</comment>
<dbReference type="NCBIfam" id="TIGR01494">
    <property type="entry name" value="ATPase_P-type"/>
    <property type="match status" value="2"/>
</dbReference>
<dbReference type="SUPFAM" id="SSF56784">
    <property type="entry name" value="HAD-like"/>
    <property type="match status" value="1"/>
</dbReference>
<feature type="transmembrane region" description="Helical" evidence="18">
    <location>
        <begin position="290"/>
        <end position="313"/>
    </location>
</feature>
<dbReference type="InterPro" id="IPR004014">
    <property type="entry name" value="ATPase_P-typ_cation-transptr_N"/>
</dbReference>
<feature type="transmembrane region" description="Helical" evidence="18">
    <location>
        <begin position="66"/>
        <end position="83"/>
    </location>
</feature>
<keyword evidence="8" id="KW-0597">Phosphoprotein</keyword>
<dbReference type="SFLD" id="SFLDG00002">
    <property type="entry name" value="C1.7:_P-type_atpase_like"/>
    <property type="match status" value="1"/>
</dbReference>
<dbReference type="SFLD" id="SFLDF00027">
    <property type="entry name" value="p-type_atpase"/>
    <property type="match status" value="1"/>
</dbReference>
<evidence type="ECO:0000256" key="8">
    <source>
        <dbReference type="ARBA" id="ARBA00022553"/>
    </source>
</evidence>
<dbReference type="AlphaFoldDB" id="A0A2S7FFQ0"/>
<dbReference type="InterPro" id="IPR059000">
    <property type="entry name" value="ATPase_P-type_domA"/>
</dbReference>
<comment type="function">
    <text evidence="1">Mediates magnesium influx to the cytosol.</text>
</comment>
<reference evidence="20 21" key="1">
    <citation type="submission" date="2016-01" db="EMBL/GenBank/DDBJ databases">
        <title>Characterization of the Clostridium difficile lineages that are prevalent in Hong Kong and China.</title>
        <authorList>
            <person name="Kwok J.S.-L."/>
            <person name="Lam W.-Y."/>
            <person name="Ip M."/>
            <person name="Chan T.-F."/>
            <person name="Hawkey P.M."/>
            <person name="Tsui S.K.-W."/>
        </authorList>
    </citation>
    <scope>NUCLEOTIDE SEQUENCE [LARGE SCALE GENOMIC DNA]</scope>
    <source>
        <strain evidence="20 21">300064</strain>
    </source>
</reference>
<evidence type="ECO:0000256" key="1">
    <source>
        <dbReference type="ARBA" id="ARBA00003954"/>
    </source>
</evidence>
<dbReference type="SFLD" id="SFLDS00003">
    <property type="entry name" value="Haloacid_Dehalogenase"/>
    <property type="match status" value="1"/>
</dbReference>
<organism evidence="20 21">
    <name type="scientific">Clostridium butyricum</name>
    <dbReference type="NCBI Taxonomy" id="1492"/>
    <lineage>
        <taxon>Bacteria</taxon>
        <taxon>Bacillati</taxon>
        <taxon>Bacillota</taxon>
        <taxon>Clostridia</taxon>
        <taxon>Eubacteriales</taxon>
        <taxon>Clostridiaceae</taxon>
        <taxon>Clostridium</taxon>
    </lineage>
</organism>
<dbReference type="Gene3D" id="3.40.50.1000">
    <property type="entry name" value="HAD superfamily/HAD-like"/>
    <property type="match status" value="1"/>
</dbReference>
<dbReference type="InterPro" id="IPR018303">
    <property type="entry name" value="ATPase_P-typ_P_site"/>
</dbReference>
<keyword evidence="10" id="KW-0547">Nucleotide-binding</keyword>
<evidence type="ECO:0000256" key="7">
    <source>
        <dbReference type="ARBA" id="ARBA00022519"/>
    </source>
</evidence>
<name>A0A2S7FFQ0_CLOBU</name>
<evidence type="ECO:0000256" key="10">
    <source>
        <dbReference type="ARBA" id="ARBA00022741"/>
    </source>
</evidence>
<comment type="subcellular location">
    <subcellularLocation>
        <location evidence="2">Cell inner membrane</location>
        <topology evidence="2">Multi-pass membrane protein</topology>
    </subcellularLocation>
</comment>
<dbReference type="NCBIfam" id="TIGR01524">
    <property type="entry name" value="ATPase-IIIB_Mg"/>
    <property type="match status" value="1"/>
</dbReference>
<dbReference type="InterPro" id="IPR023298">
    <property type="entry name" value="ATPase_P-typ_TM_dom_sf"/>
</dbReference>
<dbReference type="Gene3D" id="1.20.1110.10">
    <property type="entry name" value="Calcium-transporting ATPase, transmembrane domain"/>
    <property type="match status" value="1"/>
</dbReference>
<dbReference type="SMART" id="SM00831">
    <property type="entry name" value="Cation_ATPase_N"/>
    <property type="match status" value="1"/>
</dbReference>
<keyword evidence="15 18" id="KW-0472">Membrane</keyword>
<dbReference type="InterPro" id="IPR044492">
    <property type="entry name" value="P_typ_ATPase_HD_dom"/>
</dbReference>
<accession>A0A2S7FFQ0</accession>
<evidence type="ECO:0000313" key="20">
    <source>
        <dbReference type="EMBL" id="PPV18053.1"/>
    </source>
</evidence>
<feature type="transmembrane region" description="Helical" evidence="18">
    <location>
        <begin position="95"/>
        <end position="116"/>
    </location>
</feature>
<evidence type="ECO:0000256" key="3">
    <source>
        <dbReference type="ARBA" id="ARBA00008746"/>
    </source>
</evidence>
<comment type="similarity">
    <text evidence="3">Belongs to the cation transport ATPase (P-type) (TC 3.A.3) family. Type IIIB subfamily.</text>
</comment>
<dbReference type="PRINTS" id="PR01836">
    <property type="entry name" value="MGATPASE"/>
</dbReference>
<dbReference type="Pfam" id="PF00690">
    <property type="entry name" value="Cation_ATPase_N"/>
    <property type="match status" value="1"/>
</dbReference>
<dbReference type="GO" id="GO:0005886">
    <property type="term" value="C:plasma membrane"/>
    <property type="evidence" value="ECO:0007669"/>
    <property type="project" value="UniProtKB-SubCell"/>
</dbReference>
<dbReference type="RefSeq" id="WP_043661551.1">
    <property type="nucleotide sequence ID" value="NZ_CP191154.1"/>
</dbReference>
<sequence>MAKLSVLNERMEKYACENVSQIYEDFNIKKQGLSDSDVENMKYRYGKNIIAVKKEDTFLFRLRRSFINPFTTILFILGIISFFTDTVLYSVKQTYSITTAPIIGIMILISGCLRFLQEVRSKNAASKLMKLVNSHVTVLRDGNFVEISADKLVVGDYIKVSAGDRIPADMRFVFTSDLFISQAVITGESSVLEKTHNNLKKGKSYSLIDYENLGFMGTTVISGKGEGIVLAVGKETLYGNFNIYNSERKSKFEISSTSIASVLIKFMIILLPLIFILIGVTKGDWIKSFLFALSVAIGLTPEMLPMVITTCLAKGSISMSKKETIVKNINAMQVFGSMDVLCIDKTGTLTNNEIVLEYFMDIIGNEDSQALDYAYLNSFYHTGAQNPVDDAILKCRNMPNHEQHFLNISEEWSKRDELPFDYNRKCVSILVEDNNENKLMVIKGDINEIADKCSFVRFNGENIKIQDDKRKNINAVVDDILEDGIKVIAVAIKNIQHDKNNITVEDEKDLILIGYLAFFDVPKKSAKEALRKLQNLSVDTKILTGDNKKVTTSVCERLGINTERIILGKELESLSEEKLNEIVEKNNVFAELTPHQKVEIILTLRDNGHIVGFMGDGVNDVPALSEADVGISVDSAVDAAKDIADVILLKKDLNVLESGILEGRKTFSNMTKYIHISASSNFGNIFSIVCASIFLPFLPMASLQLILLNLFYDIICIVLPWDNVDEELYKKPNEWSGKHLSRFMLFFGSISSIFDILTFLFLYFIMCPALCDGKLFHMISDVSLQIKYMMIFQSGWFIESMWTQVLIIHMLRTKKVPFIQSTPSIPVMVVTIVGIICFTGFSYLPVANLLGLTSLPLVFYCYLIFIVVSYMLITTLAKSFYIKKYKKLF</sequence>
<dbReference type="GO" id="GO:0015444">
    <property type="term" value="F:P-type magnesium transporter activity"/>
    <property type="evidence" value="ECO:0007669"/>
    <property type="project" value="UniProtKB-EC"/>
</dbReference>
<dbReference type="Proteomes" id="UP000238081">
    <property type="component" value="Unassembled WGS sequence"/>
</dbReference>
<keyword evidence="7" id="KW-0997">Cell inner membrane</keyword>
<dbReference type="SUPFAM" id="SSF81653">
    <property type="entry name" value="Calcium ATPase, transduction domain A"/>
    <property type="match status" value="1"/>
</dbReference>
<keyword evidence="12" id="KW-0460">Magnesium</keyword>
<evidence type="ECO:0000256" key="5">
    <source>
        <dbReference type="ARBA" id="ARBA00013555"/>
    </source>
</evidence>
<keyword evidence="13" id="KW-1278">Translocase</keyword>
<feature type="transmembrane region" description="Helical" evidence="18">
    <location>
        <begin position="857"/>
        <end position="877"/>
    </location>
</feature>
<dbReference type="Gene3D" id="2.70.150.10">
    <property type="entry name" value="Calcium-transporting ATPase, cytoplasmic transduction domain A"/>
    <property type="match status" value="1"/>
</dbReference>
<dbReference type="EMBL" id="LRDH01000001">
    <property type="protein sequence ID" value="PPV18053.1"/>
    <property type="molecule type" value="Genomic_DNA"/>
</dbReference>
<evidence type="ECO:0000256" key="18">
    <source>
        <dbReference type="SAM" id="Phobius"/>
    </source>
</evidence>
<feature type="transmembrane region" description="Helical" evidence="18">
    <location>
        <begin position="258"/>
        <end position="278"/>
    </location>
</feature>
<dbReference type="GO" id="GO:0005524">
    <property type="term" value="F:ATP binding"/>
    <property type="evidence" value="ECO:0007669"/>
    <property type="project" value="UniProtKB-KW"/>
</dbReference>
<keyword evidence="11" id="KW-0067">ATP-binding</keyword>
<feature type="transmembrane region" description="Helical" evidence="18">
    <location>
        <begin position="701"/>
        <end position="722"/>
    </location>
</feature>
<dbReference type="InterPro" id="IPR036412">
    <property type="entry name" value="HAD-like_sf"/>
</dbReference>
<dbReference type="InterPro" id="IPR001757">
    <property type="entry name" value="P_typ_ATPase"/>
</dbReference>
<dbReference type="InterPro" id="IPR006415">
    <property type="entry name" value="P-type_ATPase_IIIB"/>
</dbReference>
<evidence type="ECO:0000256" key="4">
    <source>
        <dbReference type="ARBA" id="ARBA00012786"/>
    </source>
</evidence>
<protein>
    <recommendedName>
        <fullName evidence="5">Magnesium-transporting ATPase, P-type 1</fullName>
        <ecNumber evidence="4">7.2.2.14</ecNumber>
    </recommendedName>
    <alternativeName>
        <fullName evidence="16">Mg(2+) transport ATPase, P-type 1</fullName>
    </alternativeName>
</protein>
<dbReference type="InterPro" id="IPR006068">
    <property type="entry name" value="ATPase_P-typ_cation-transptr_C"/>
</dbReference>
<feature type="transmembrane region" description="Helical" evidence="18">
    <location>
        <begin position="743"/>
        <end position="766"/>
    </location>
</feature>
<feature type="transmembrane region" description="Helical" evidence="18">
    <location>
        <begin position="673"/>
        <end position="695"/>
    </location>
</feature>
<evidence type="ECO:0000256" key="17">
    <source>
        <dbReference type="ARBA" id="ARBA00047295"/>
    </source>
</evidence>
<evidence type="ECO:0000259" key="19">
    <source>
        <dbReference type="SMART" id="SM00831"/>
    </source>
</evidence>
<evidence type="ECO:0000256" key="6">
    <source>
        <dbReference type="ARBA" id="ARBA00022475"/>
    </source>
</evidence>
<dbReference type="PROSITE" id="PS00154">
    <property type="entry name" value="ATPASE_E1_E2"/>
    <property type="match status" value="1"/>
</dbReference>
<evidence type="ECO:0000256" key="15">
    <source>
        <dbReference type="ARBA" id="ARBA00023136"/>
    </source>
</evidence>
<dbReference type="InterPro" id="IPR008250">
    <property type="entry name" value="ATPase_P-typ_transduc_dom_A_sf"/>
</dbReference>
<evidence type="ECO:0000256" key="2">
    <source>
        <dbReference type="ARBA" id="ARBA00004429"/>
    </source>
</evidence>
<dbReference type="Pfam" id="PF00122">
    <property type="entry name" value="E1-E2_ATPase"/>
    <property type="match status" value="1"/>
</dbReference>
<evidence type="ECO:0000256" key="9">
    <source>
        <dbReference type="ARBA" id="ARBA00022692"/>
    </source>
</evidence>
<dbReference type="Gene3D" id="3.40.1110.10">
    <property type="entry name" value="Calcium-transporting ATPase, cytoplasmic domain N"/>
    <property type="match status" value="1"/>
</dbReference>
<dbReference type="PANTHER" id="PTHR42861">
    <property type="entry name" value="CALCIUM-TRANSPORTING ATPASE"/>
    <property type="match status" value="1"/>
</dbReference>
<keyword evidence="9 18" id="KW-0812">Transmembrane</keyword>
<evidence type="ECO:0000256" key="11">
    <source>
        <dbReference type="ARBA" id="ARBA00022840"/>
    </source>
</evidence>
<comment type="catalytic activity">
    <reaction evidence="17">
        <text>Mg(2+)(out) + ATP + H2O = Mg(2+)(in) + ADP + phosphate + H(+)</text>
        <dbReference type="Rhea" id="RHEA:10260"/>
        <dbReference type="ChEBI" id="CHEBI:15377"/>
        <dbReference type="ChEBI" id="CHEBI:15378"/>
        <dbReference type="ChEBI" id="CHEBI:18420"/>
        <dbReference type="ChEBI" id="CHEBI:30616"/>
        <dbReference type="ChEBI" id="CHEBI:43474"/>
        <dbReference type="ChEBI" id="CHEBI:456216"/>
        <dbReference type="EC" id="7.2.2.14"/>
    </reaction>
</comment>
<keyword evidence="14 18" id="KW-1133">Transmembrane helix</keyword>
<dbReference type="Pfam" id="PF13246">
    <property type="entry name" value="Cation_ATPase"/>
    <property type="match status" value="1"/>
</dbReference>
<dbReference type="InterPro" id="IPR023299">
    <property type="entry name" value="ATPase_P-typ_cyto_dom_N"/>
</dbReference>